<accession>A0ABV6QUH7</accession>
<comment type="caution">
    <text evidence="2">The sequence shown here is derived from an EMBL/GenBank/DDBJ whole genome shotgun (WGS) entry which is preliminary data.</text>
</comment>
<protein>
    <recommendedName>
        <fullName evidence="4">DUF1700 domain-containing protein</fullName>
    </recommendedName>
</protein>
<evidence type="ECO:0000313" key="2">
    <source>
        <dbReference type="EMBL" id="MFC0628294.1"/>
    </source>
</evidence>
<organism evidence="2 3">
    <name type="scientific">Kribbella deserti</name>
    <dbReference type="NCBI Taxonomy" id="1926257"/>
    <lineage>
        <taxon>Bacteria</taxon>
        <taxon>Bacillati</taxon>
        <taxon>Actinomycetota</taxon>
        <taxon>Actinomycetes</taxon>
        <taxon>Propionibacteriales</taxon>
        <taxon>Kribbellaceae</taxon>
        <taxon>Kribbella</taxon>
    </lineage>
</organism>
<proteinExistence type="predicted"/>
<name>A0ABV6QUH7_9ACTN</name>
<evidence type="ECO:0008006" key="4">
    <source>
        <dbReference type="Google" id="ProtNLM"/>
    </source>
</evidence>
<dbReference type="RefSeq" id="WP_380054312.1">
    <property type="nucleotide sequence ID" value="NZ_JBHLTC010000038.1"/>
</dbReference>
<reference evidence="2 3" key="1">
    <citation type="submission" date="2024-09" db="EMBL/GenBank/DDBJ databases">
        <authorList>
            <person name="Sun Q."/>
            <person name="Mori K."/>
        </authorList>
    </citation>
    <scope>NUCLEOTIDE SEQUENCE [LARGE SCALE GENOMIC DNA]</scope>
    <source>
        <strain evidence="2 3">CGMCC 1.15906</strain>
    </source>
</reference>
<sequence length="270" mass="28060">MNEVDALVSAYLDRLAEATTAAGLPADRAEELRTEVAAHIDEARASGAVSEAEIRDVLDRLGTPSEIVTAAAYDMTYPPPPAPATYAGQAPGAPETYAEPPPGMAYGTPGPGMAYGKPGPAMTYAGGPTPDAKYAAPEPGMSYDGPVEPRLRSREVGALLLLLFGGFVLAIGWFAGVMLLWASNRWTTAEKLLATLIWPFGYASVVLFSTMPGQVCTGGGSDEGGVPYAEVCTGFALPTWLGIPILILLVLAPLAVVGLLIRRAAPNRAS</sequence>
<keyword evidence="1" id="KW-0812">Transmembrane</keyword>
<feature type="transmembrane region" description="Helical" evidence="1">
    <location>
        <begin position="156"/>
        <end position="181"/>
    </location>
</feature>
<dbReference type="EMBL" id="JBHLTC010000038">
    <property type="protein sequence ID" value="MFC0628294.1"/>
    <property type="molecule type" value="Genomic_DNA"/>
</dbReference>
<gene>
    <name evidence="2" type="ORF">ACFFGN_29765</name>
</gene>
<keyword evidence="1" id="KW-1133">Transmembrane helix</keyword>
<feature type="transmembrane region" description="Helical" evidence="1">
    <location>
        <begin position="235"/>
        <end position="261"/>
    </location>
</feature>
<keyword evidence="3" id="KW-1185">Reference proteome</keyword>
<keyword evidence="1" id="KW-0472">Membrane</keyword>
<dbReference type="Proteomes" id="UP001589890">
    <property type="component" value="Unassembled WGS sequence"/>
</dbReference>
<dbReference type="Pfam" id="PF22564">
    <property type="entry name" value="HAAS"/>
    <property type="match status" value="1"/>
</dbReference>
<evidence type="ECO:0000256" key="1">
    <source>
        <dbReference type="SAM" id="Phobius"/>
    </source>
</evidence>
<evidence type="ECO:0000313" key="3">
    <source>
        <dbReference type="Proteomes" id="UP001589890"/>
    </source>
</evidence>
<feature type="transmembrane region" description="Helical" evidence="1">
    <location>
        <begin position="193"/>
        <end position="215"/>
    </location>
</feature>